<protein>
    <submittedName>
        <fullName evidence="1">Uncharacterized protein</fullName>
    </submittedName>
</protein>
<reference evidence="2" key="1">
    <citation type="submission" date="2017-05" db="EMBL/GenBank/DDBJ databases">
        <authorList>
            <person name="Lin X.B."/>
            <person name="Stothard P."/>
            <person name="Tasseva G."/>
            <person name="Walter J."/>
        </authorList>
    </citation>
    <scope>NUCLEOTIDE SEQUENCE [LARGE SCALE GENOMIC DNA]</scope>
    <source>
        <strain evidence="2">114h</strain>
    </source>
</reference>
<comment type="caution">
    <text evidence="1">The sequence shown here is derived from an EMBL/GenBank/DDBJ whole genome shotgun (WGS) entry which is preliminary data.</text>
</comment>
<proteinExistence type="predicted"/>
<dbReference type="AlphaFoldDB" id="A0A256SW10"/>
<name>A0A256SW10_LIMRT</name>
<organism evidence="1 2">
    <name type="scientific">Limosilactobacillus reuteri</name>
    <name type="common">Lactobacillus reuteri</name>
    <dbReference type="NCBI Taxonomy" id="1598"/>
    <lineage>
        <taxon>Bacteria</taxon>
        <taxon>Bacillati</taxon>
        <taxon>Bacillota</taxon>
        <taxon>Bacilli</taxon>
        <taxon>Lactobacillales</taxon>
        <taxon>Lactobacillaceae</taxon>
        <taxon>Limosilactobacillus</taxon>
    </lineage>
</organism>
<reference evidence="1 2" key="2">
    <citation type="submission" date="2017-09" db="EMBL/GenBank/DDBJ databases">
        <title>Tripartite evolution among Lactobacillus johnsonii, Lactobacillus taiwanensis, Lactobacillus reuteri and their rodent host.</title>
        <authorList>
            <person name="Wang T."/>
            <person name="Knowles S."/>
            <person name="Cheng C."/>
        </authorList>
    </citation>
    <scope>NUCLEOTIDE SEQUENCE [LARGE SCALE GENOMIC DNA]</scope>
    <source>
        <strain evidence="1 2">114h</strain>
    </source>
</reference>
<evidence type="ECO:0000313" key="2">
    <source>
        <dbReference type="Proteomes" id="UP000215747"/>
    </source>
</evidence>
<evidence type="ECO:0000313" key="1">
    <source>
        <dbReference type="EMBL" id="OYS70318.1"/>
    </source>
</evidence>
<dbReference type="Proteomes" id="UP000215747">
    <property type="component" value="Unassembled WGS sequence"/>
</dbReference>
<dbReference type="EMBL" id="NGPL01000017">
    <property type="protein sequence ID" value="OYS70318.1"/>
    <property type="molecule type" value="Genomic_DNA"/>
</dbReference>
<accession>A0A256SW10</accession>
<sequence>MKKQSKKSSQAEGKKGLIEVRCGKIVIRAKKLALMVVLLWIMLINKIRILRQARNRTYMDFS</sequence>
<gene>
    <name evidence="1" type="ORF">CBF96_02545</name>
</gene>